<accession>A0A5B0WU62</accession>
<sequence>MADEQLQIRPVSEYLDVVKRRKFWLLVPAIIIIPLALVIAFGLPASYQSQATILIQEQEVPRDFVRSTITSYAAQRVQVTSQRVLTSENIAKIIQKFQLYQYVEGDEAPDSRLVAKFRQNVQLDLVSAEVIDPRSGRPTQATIAFTLAFKSPRPEMAQAVTDELVTLFLNENARERTEQAASTADFLESEAGRMNAELLELEQLLADFKSANEGNLPELYNRNLVNLENARRDMVALQLRSSELEKRKFELASRMSQISPSAPVYTSTGDVVMSDVDRFKALQAEYRRKVALYRDNHPDLIRLKREIETLQSELGIGADADELRRQLREQQQRLADLETRYNDSHQEVVSTRRVIEQLEESIRLAGDANISSDGAVADNPAYILLQGELFSVESELRTLVGRQQELQRVIDEYEYKINSAPEVEKKYQALLRDYDNATEEYRDIKTKQREAIVAMNLEQEQKGEHFAVIEPPALPQDPVSPNRPAIIFLGMIVAIGLGGGLVVLREVTDSAIHGVRQLTLEMGEAPLVAIPYIENDIDIMNRRRTWTIAIVALAATVLVVSFTTYSFIQ</sequence>
<keyword evidence="2" id="KW-1133">Transmembrane helix</keyword>
<keyword evidence="4" id="KW-1185">Reference proteome</keyword>
<dbReference type="GO" id="GO:0004713">
    <property type="term" value="F:protein tyrosine kinase activity"/>
    <property type="evidence" value="ECO:0007669"/>
    <property type="project" value="TreeGrafter"/>
</dbReference>
<dbReference type="Proteomes" id="UP000323708">
    <property type="component" value="Unassembled WGS sequence"/>
</dbReference>
<feature type="transmembrane region" description="Helical" evidence="2">
    <location>
        <begin position="485"/>
        <end position="504"/>
    </location>
</feature>
<dbReference type="PANTHER" id="PTHR32309">
    <property type="entry name" value="TYROSINE-PROTEIN KINASE"/>
    <property type="match status" value="1"/>
</dbReference>
<reference evidence="3 4" key="1">
    <citation type="submission" date="2019-09" db="EMBL/GenBank/DDBJ databases">
        <authorList>
            <person name="Chen X.-Y."/>
        </authorList>
    </citation>
    <scope>NUCLEOTIDE SEQUENCE [LARGE SCALE GENOMIC DNA]</scope>
    <source>
        <strain evidence="3 4">NY5</strain>
    </source>
</reference>
<organism evidence="3 4">
    <name type="scientific">Pseudohalioglobus sediminis</name>
    <dbReference type="NCBI Taxonomy" id="2606449"/>
    <lineage>
        <taxon>Bacteria</taxon>
        <taxon>Pseudomonadati</taxon>
        <taxon>Pseudomonadota</taxon>
        <taxon>Gammaproteobacteria</taxon>
        <taxon>Cellvibrionales</taxon>
        <taxon>Halieaceae</taxon>
        <taxon>Pseudohalioglobus</taxon>
    </lineage>
</organism>
<dbReference type="PANTHER" id="PTHR32309:SF13">
    <property type="entry name" value="FERRIC ENTEROBACTIN TRANSPORT PROTEIN FEPE"/>
    <property type="match status" value="1"/>
</dbReference>
<feature type="coiled-coil region" evidence="1">
    <location>
        <begin position="420"/>
        <end position="447"/>
    </location>
</feature>
<name>A0A5B0WU62_9GAMM</name>
<keyword evidence="2" id="KW-0812">Transmembrane</keyword>
<dbReference type="EMBL" id="VTUX01000006">
    <property type="protein sequence ID" value="KAA1189967.1"/>
    <property type="molecule type" value="Genomic_DNA"/>
</dbReference>
<feature type="transmembrane region" description="Helical" evidence="2">
    <location>
        <begin position="546"/>
        <end position="568"/>
    </location>
</feature>
<keyword evidence="2" id="KW-0472">Membrane</keyword>
<gene>
    <name evidence="3" type="ORF">F0M18_12900</name>
</gene>
<dbReference type="GO" id="GO:0005886">
    <property type="term" value="C:plasma membrane"/>
    <property type="evidence" value="ECO:0007669"/>
    <property type="project" value="TreeGrafter"/>
</dbReference>
<evidence type="ECO:0000256" key="2">
    <source>
        <dbReference type="SAM" id="Phobius"/>
    </source>
</evidence>
<evidence type="ECO:0000313" key="3">
    <source>
        <dbReference type="EMBL" id="KAA1189967.1"/>
    </source>
</evidence>
<evidence type="ECO:0000256" key="1">
    <source>
        <dbReference type="SAM" id="Coils"/>
    </source>
</evidence>
<comment type="caution">
    <text evidence="3">The sequence shown here is derived from an EMBL/GenBank/DDBJ whole genome shotgun (WGS) entry which is preliminary data.</text>
</comment>
<feature type="coiled-coil region" evidence="1">
    <location>
        <begin position="170"/>
        <end position="247"/>
    </location>
</feature>
<feature type="transmembrane region" description="Helical" evidence="2">
    <location>
        <begin position="23"/>
        <end position="43"/>
    </location>
</feature>
<evidence type="ECO:0008006" key="5">
    <source>
        <dbReference type="Google" id="ProtNLM"/>
    </source>
</evidence>
<evidence type="ECO:0000313" key="4">
    <source>
        <dbReference type="Proteomes" id="UP000323708"/>
    </source>
</evidence>
<dbReference type="RefSeq" id="WP_149611868.1">
    <property type="nucleotide sequence ID" value="NZ_VTUX01000006.1"/>
</dbReference>
<dbReference type="AlphaFoldDB" id="A0A5B0WU62"/>
<keyword evidence="1" id="KW-0175">Coiled coil</keyword>
<dbReference type="InterPro" id="IPR050445">
    <property type="entry name" value="Bact_polysacc_biosynth/exp"/>
</dbReference>
<protein>
    <recommendedName>
        <fullName evidence="5">Lipopolysaccharide biosynthesis protein</fullName>
    </recommendedName>
</protein>
<feature type="coiled-coil region" evidence="1">
    <location>
        <begin position="320"/>
        <end position="347"/>
    </location>
</feature>
<proteinExistence type="predicted"/>